<feature type="transmembrane region" description="Helical" evidence="6">
    <location>
        <begin position="218"/>
        <end position="239"/>
    </location>
</feature>
<dbReference type="EMBL" id="FWZX01000003">
    <property type="protein sequence ID" value="SMF01871.1"/>
    <property type="molecule type" value="Genomic_DNA"/>
</dbReference>
<sequence>MPSFRLLFLLIGAALFGFLLWSTDLGSALGYIGDLGWGLLPVLTIYVGAFAVDTLSWQLVLGPARLDWSWFAELWKIRLVGMAVNQVTPVVGLAGEPLKAMLLKRRLGIGYREGGASLFVAKTANLVALVVFLTGGVLLALAGGRLPPDYRVAVAVGLGVLVVGIGAVFAAQRLRAASRLGGLVGRARWGRRLVHLLESLEAFDDHLVEAYTTQRRRFLLATLLTLVNWALGAVELYAILRFMGEPVSLAYAWSLQSVVELVRAATFFIPASLGAQEGILVLMLAPLSGGASLGLAVALIKRFRELLWIGAGLATGWIAFPAASDRAA</sequence>
<gene>
    <name evidence="7" type="ORF">SAMN05428998_1038</name>
</gene>
<feature type="transmembrane region" description="Helical" evidence="6">
    <location>
        <begin position="278"/>
        <end position="300"/>
    </location>
</feature>
<evidence type="ECO:0000256" key="3">
    <source>
        <dbReference type="ARBA" id="ARBA00022692"/>
    </source>
</evidence>
<keyword evidence="3 6" id="KW-0812">Transmembrane</keyword>
<dbReference type="STRING" id="560819.SAMN05428998_1038"/>
<evidence type="ECO:0000256" key="1">
    <source>
        <dbReference type="ARBA" id="ARBA00004651"/>
    </source>
</evidence>
<accession>A0A1Y6BFV4</accession>
<organism evidence="7 8">
    <name type="scientific">Tistlia consotensis USBA 355</name>
    <dbReference type="NCBI Taxonomy" id="560819"/>
    <lineage>
        <taxon>Bacteria</taxon>
        <taxon>Pseudomonadati</taxon>
        <taxon>Pseudomonadota</taxon>
        <taxon>Alphaproteobacteria</taxon>
        <taxon>Rhodospirillales</taxon>
        <taxon>Rhodovibrionaceae</taxon>
        <taxon>Tistlia</taxon>
    </lineage>
</organism>
<dbReference type="GO" id="GO:0005886">
    <property type="term" value="C:plasma membrane"/>
    <property type="evidence" value="ECO:0007669"/>
    <property type="project" value="UniProtKB-SubCell"/>
</dbReference>
<evidence type="ECO:0008006" key="9">
    <source>
        <dbReference type="Google" id="ProtNLM"/>
    </source>
</evidence>
<dbReference type="PANTHER" id="PTHR39087">
    <property type="entry name" value="UPF0104 MEMBRANE PROTEIN MJ1595"/>
    <property type="match status" value="1"/>
</dbReference>
<evidence type="ECO:0000313" key="8">
    <source>
        <dbReference type="Proteomes" id="UP000192917"/>
    </source>
</evidence>
<name>A0A1Y6BFV4_9PROT</name>
<evidence type="ECO:0000256" key="6">
    <source>
        <dbReference type="SAM" id="Phobius"/>
    </source>
</evidence>
<evidence type="ECO:0000256" key="4">
    <source>
        <dbReference type="ARBA" id="ARBA00022989"/>
    </source>
</evidence>
<feature type="transmembrane region" description="Helical" evidence="6">
    <location>
        <begin position="150"/>
        <end position="171"/>
    </location>
</feature>
<keyword evidence="4 6" id="KW-1133">Transmembrane helix</keyword>
<evidence type="ECO:0000256" key="5">
    <source>
        <dbReference type="ARBA" id="ARBA00023136"/>
    </source>
</evidence>
<dbReference type="PANTHER" id="PTHR39087:SF2">
    <property type="entry name" value="UPF0104 MEMBRANE PROTEIN MJ1595"/>
    <property type="match status" value="1"/>
</dbReference>
<dbReference type="InterPro" id="IPR022791">
    <property type="entry name" value="L-PG_synthase/AglD"/>
</dbReference>
<proteinExistence type="predicted"/>
<evidence type="ECO:0000313" key="7">
    <source>
        <dbReference type="EMBL" id="SMF01871.1"/>
    </source>
</evidence>
<keyword evidence="5 6" id="KW-0472">Membrane</keyword>
<feature type="transmembrane region" description="Helical" evidence="6">
    <location>
        <begin position="126"/>
        <end position="144"/>
    </location>
</feature>
<feature type="transmembrane region" description="Helical" evidence="6">
    <location>
        <begin position="38"/>
        <end position="61"/>
    </location>
</feature>
<dbReference type="RefSeq" id="WP_159460118.1">
    <property type="nucleotide sequence ID" value="NZ_FWZX01000003.1"/>
</dbReference>
<comment type="subcellular location">
    <subcellularLocation>
        <location evidence="1">Cell membrane</location>
        <topology evidence="1">Multi-pass membrane protein</topology>
    </subcellularLocation>
</comment>
<keyword evidence="8" id="KW-1185">Reference proteome</keyword>
<dbReference type="AlphaFoldDB" id="A0A1Y6BFV4"/>
<reference evidence="7 8" key="1">
    <citation type="submission" date="2017-04" db="EMBL/GenBank/DDBJ databases">
        <authorList>
            <person name="Afonso C.L."/>
            <person name="Miller P.J."/>
            <person name="Scott M.A."/>
            <person name="Spackman E."/>
            <person name="Goraichik I."/>
            <person name="Dimitrov K.M."/>
            <person name="Suarez D.L."/>
            <person name="Swayne D.E."/>
        </authorList>
    </citation>
    <scope>NUCLEOTIDE SEQUENCE [LARGE SCALE GENOMIC DNA]</scope>
    <source>
        <strain evidence="7 8">USBA 355</strain>
    </source>
</reference>
<keyword evidence="2" id="KW-1003">Cell membrane</keyword>
<dbReference type="Proteomes" id="UP000192917">
    <property type="component" value="Unassembled WGS sequence"/>
</dbReference>
<dbReference type="NCBIfam" id="TIGR00374">
    <property type="entry name" value="flippase-like domain"/>
    <property type="match status" value="1"/>
</dbReference>
<feature type="transmembrane region" description="Helical" evidence="6">
    <location>
        <begin position="306"/>
        <end position="323"/>
    </location>
</feature>
<protein>
    <recommendedName>
        <fullName evidence="9">Lysylphosphatidylglycerol synthase TM region</fullName>
    </recommendedName>
</protein>
<evidence type="ECO:0000256" key="2">
    <source>
        <dbReference type="ARBA" id="ARBA00022475"/>
    </source>
</evidence>
<dbReference type="Pfam" id="PF03706">
    <property type="entry name" value="LPG_synthase_TM"/>
    <property type="match status" value="1"/>
</dbReference>